<dbReference type="Proteomes" id="UP001187859">
    <property type="component" value="Unassembled WGS sequence"/>
</dbReference>
<feature type="region of interest" description="Disordered" evidence="1">
    <location>
        <begin position="27"/>
        <end position="105"/>
    </location>
</feature>
<evidence type="ECO:0000313" key="2">
    <source>
        <dbReference type="EMBL" id="MDG5901592.1"/>
    </source>
</evidence>
<evidence type="ECO:0000313" key="4">
    <source>
        <dbReference type="EMBL" id="MDV5391816.1"/>
    </source>
</evidence>
<feature type="compositionally biased region" description="Basic and acidic residues" evidence="1">
    <location>
        <begin position="72"/>
        <end position="84"/>
    </location>
</feature>
<proteinExistence type="predicted"/>
<organism evidence="4 6">
    <name type="scientific">Shewanella xiamenensis</name>
    <dbReference type="NCBI Taxonomy" id="332186"/>
    <lineage>
        <taxon>Bacteria</taxon>
        <taxon>Pseudomonadati</taxon>
        <taxon>Pseudomonadota</taxon>
        <taxon>Gammaproteobacteria</taxon>
        <taxon>Alteromonadales</taxon>
        <taxon>Shewanellaceae</taxon>
        <taxon>Shewanella</taxon>
    </lineage>
</organism>
<dbReference type="Proteomes" id="UP001152518">
    <property type="component" value="Unassembled WGS sequence"/>
</dbReference>
<comment type="caution">
    <text evidence="4">The sequence shown here is derived from an EMBL/GenBank/DDBJ whole genome shotgun (WGS) entry which is preliminary data.</text>
</comment>
<dbReference type="GeneID" id="75187103"/>
<dbReference type="AlphaFoldDB" id="A0AAE4PZS4"/>
<reference evidence="2" key="2">
    <citation type="submission" date="2019-04" db="EMBL/GenBank/DDBJ databases">
        <authorList>
            <person name="Zou H."/>
        </authorList>
    </citation>
    <scope>NUCLEOTIDE SEQUENCE</scope>
    <source>
        <strain evidence="2">2015oxa</strain>
    </source>
</reference>
<gene>
    <name evidence="2" type="ORF">E2650_17185</name>
    <name evidence="3" type="ORF">ODY93_17400</name>
    <name evidence="4" type="ORF">QM089_16535</name>
</gene>
<name>A0AAE4PZS4_9GAMM</name>
<sequence>MSGLDSLYAMLAQPVKPVLTPKRIVDQVSSATANAPDSHETPQSQLPPTLDAKVRERRKQDNASRNKKRRAADKQDLKEGKVLEVTDDTADTAQPANKHIIDIEV</sequence>
<keyword evidence="5" id="KW-1185">Reference proteome</keyword>
<feature type="compositionally biased region" description="Basic and acidic residues" evidence="1">
    <location>
        <begin position="52"/>
        <end position="64"/>
    </location>
</feature>
<evidence type="ECO:0000313" key="5">
    <source>
        <dbReference type="Proteomes" id="UP001159075"/>
    </source>
</evidence>
<protein>
    <submittedName>
        <fullName evidence="4">Uncharacterized protein</fullName>
    </submittedName>
</protein>
<evidence type="ECO:0000313" key="6">
    <source>
        <dbReference type="Proteomes" id="UP001187859"/>
    </source>
</evidence>
<reference evidence="4" key="4">
    <citation type="submission" date="2023-05" db="EMBL/GenBank/DDBJ databases">
        <title>Colonisation of extended spectrum b-lactamase- and carbapenemase-producing bacteria on hospital surfaces from low- and middle-income countries.</title>
        <authorList>
            <person name="Nieto-Rosado M."/>
            <person name="Sands K."/>
            <person name="Iregbu K."/>
            <person name="Zahra R."/>
            <person name="Mazarati J.B."/>
            <person name="Mehtar S."/>
            <person name="Barnards-Group B."/>
            <person name="Walsh T.R."/>
        </authorList>
    </citation>
    <scope>NUCLEOTIDE SEQUENCE</scope>
    <source>
        <strain evidence="4">PP-E493</strain>
    </source>
</reference>
<evidence type="ECO:0000313" key="3">
    <source>
        <dbReference type="EMBL" id="MDI5833362.1"/>
    </source>
</evidence>
<dbReference type="EMBL" id="SUNE01000015">
    <property type="protein sequence ID" value="MDG5901592.1"/>
    <property type="molecule type" value="Genomic_DNA"/>
</dbReference>
<reference evidence="2" key="1">
    <citation type="journal article" date="2019" name="Int J Environ Res Public Health">
        <title>Characterization of Chromosome-Mediated BlaOXA-894 in Shewanella xiamenensis Isolated from Pig Wastewater.</title>
        <authorList>
            <person name="Zou H."/>
            <person name="Zhou Z."/>
            <person name="Xia H."/>
            <person name="Zhao Q."/>
            <person name="Li X."/>
        </authorList>
    </citation>
    <scope>NUCLEOTIDE SEQUENCE</scope>
    <source>
        <strain evidence="2">2015oxa</strain>
    </source>
</reference>
<dbReference type="Proteomes" id="UP001159075">
    <property type="component" value="Unassembled WGS sequence"/>
</dbReference>
<evidence type="ECO:0000256" key="1">
    <source>
        <dbReference type="SAM" id="MobiDB-lite"/>
    </source>
</evidence>
<feature type="compositionally biased region" description="Polar residues" evidence="1">
    <location>
        <begin position="27"/>
        <end position="47"/>
    </location>
</feature>
<reference evidence="3 5" key="3">
    <citation type="submission" date="2022-09" db="EMBL/GenBank/DDBJ databases">
        <title>The outer-membrane cytochrome OmcA is essential for infection of Shewanella oneidensis by a zebrafish-associated bacteriophage.</title>
        <authorList>
            <person name="Grenfell A.W."/>
            <person name="Intile P."/>
            <person name="Mcfarlane J."/>
            <person name="Leung D."/>
            <person name="Abdalla K."/>
            <person name="Wold M."/>
            <person name="Kees E."/>
            <person name="Gralnick J."/>
        </authorList>
    </citation>
    <scope>NUCLEOTIDE SEQUENCE [LARGE SCALE GENOMIC DNA]</scope>
    <source>
        <strain evidence="3 5">NF-5</strain>
    </source>
</reference>
<dbReference type="EMBL" id="JASGOQ010000001">
    <property type="protein sequence ID" value="MDV5391816.1"/>
    <property type="molecule type" value="Genomic_DNA"/>
</dbReference>
<accession>A0AAE4PZS4</accession>
<dbReference type="EMBL" id="JAOTLW010000021">
    <property type="protein sequence ID" value="MDI5833362.1"/>
    <property type="molecule type" value="Genomic_DNA"/>
</dbReference>
<dbReference type="RefSeq" id="WP_037422850.1">
    <property type="nucleotide sequence ID" value="NZ_AP025014.1"/>
</dbReference>